<protein>
    <submittedName>
        <fullName evidence="2">Uncharacterized protein</fullName>
    </submittedName>
</protein>
<name>A0AAD7I4H2_9AGAR</name>
<sequence>MSTTPIPTEIWCMTWQQAGSPELKSLASSCCLVHDICPPLLFQNLTFSRFLVPMWGDKAVQQMEGAWDRMLPIVSNPHIPAMVHNWGFVAFPESFPDFKSLFDDPMNHFPQPDTLKQTGEIVLTINAHFWSTIGLYTNLRRLEILGLEFTPKFCQALACLPKLSVMYLIECDITCPASAGGVALEKFTCAHPELEWEDDMAEKCHLVSTSKLTTLTLEDPIPARVFLSVFVASGPLPHLITLTVCLDDESDTKAPFYTFLDYCPALRDLDMDIPATYAGIPLPETTIPMLCAFRGRIEIAGAFAAGRPMPRMKIDHIQDTLNDDGPMDRSIIEETLLQILASSTTMEDLALPFIPMHSSVLRLTSELFPKLKRLVFFLQNTGALQTDDGRSHLESDKEDQETADGSANGVDEVIDVEPDNTHGGPILMGEDGIMHNMFQNMLAMSSHDMDHIHEVISEKPCLGCNGLSRITGLEEIVMCYKLLAGWLILAYKPSQTVIGLVLACEELPRVEIHDRINNSTNSFPTIFWIF</sequence>
<comment type="caution">
    <text evidence="2">The sequence shown here is derived from an EMBL/GenBank/DDBJ whole genome shotgun (WGS) entry which is preliminary data.</text>
</comment>
<reference evidence="2" key="1">
    <citation type="submission" date="2023-03" db="EMBL/GenBank/DDBJ databases">
        <title>Massive genome expansion in bonnet fungi (Mycena s.s.) driven by repeated elements and novel gene families across ecological guilds.</title>
        <authorList>
            <consortium name="Lawrence Berkeley National Laboratory"/>
            <person name="Harder C.B."/>
            <person name="Miyauchi S."/>
            <person name="Viragh M."/>
            <person name="Kuo A."/>
            <person name="Thoen E."/>
            <person name="Andreopoulos B."/>
            <person name="Lu D."/>
            <person name="Skrede I."/>
            <person name="Drula E."/>
            <person name="Henrissat B."/>
            <person name="Morin E."/>
            <person name="Kohler A."/>
            <person name="Barry K."/>
            <person name="LaButti K."/>
            <person name="Morin E."/>
            <person name="Salamov A."/>
            <person name="Lipzen A."/>
            <person name="Mereny Z."/>
            <person name="Hegedus B."/>
            <person name="Baldrian P."/>
            <person name="Stursova M."/>
            <person name="Weitz H."/>
            <person name="Taylor A."/>
            <person name="Grigoriev I.V."/>
            <person name="Nagy L.G."/>
            <person name="Martin F."/>
            <person name="Kauserud H."/>
        </authorList>
    </citation>
    <scope>NUCLEOTIDE SEQUENCE</scope>
    <source>
        <strain evidence="2">CBHHK188m</strain>
    </source>
</reference>
<evidence type="ECO:0000313" key="3">
    <source>
        <dbReference type="Proteomes" id="UP001215280"/>
    </source>
</evidence>
<organism evidence="2 3">
    <name type="scientific">Mycena maculata</name>
    <dbReference type="NCBI Taxonomy" id="230809"/>
    <lineage>
        <taxon>Eukaryota</taxon>
        <taxon>Fungi</taxon>
        <taxon>Dikarya</taxon>
        <taxon>Basidiomycota</taxon>
        <taxon>Agaricomycotina</taxon>
        <taxon>Agaricomycetes</taxon>
        <taxon>Agaricomycetidae</taxon>
        <taxon>Agaricales</taxon>
        <taxon>Marasmiineae</taxon>
        <taxon>Mycenaceae</taxon>
        <taxon>Mycena</taxon>
    </lineage>
</organism>
<evidence type="ECO:0000313" key="2">
    <source>
        <dbReference type="EMBL" id="KAJ7733996.1"/>
    </source>
</evidence>
<gene>
    <name evidence="2" type="ORF">DFH07DRAFT_780423</name>
</gene>
<dbReference type="AlphaFoldDB" id="A0AAD7I4H2"/>
<dbReference type="SUPFAM" id="SSF52047">
    <property type="entry name" value="RNI-like"/>
    <property type="match status" value="1"/>
</dbReference>
<keyword evidence="3" id="KW-1185">Reference proteome</keyword>
<dbReference type="Proteomes" id="UP001215280">
    <property type="component" value="Unassembled WGS sequence"/>
</dbReference>
<proteinExistence type="predicted"/>
<accession>A0AAD7I4H2</accession>
<feature type="region of interest" description="Disordered" evidence="1">
    <location>
        <begin position="387"/>
        <end position="408"/>
    </location>
</feature>
<evidence type="ECO:0000256" key="1">
    <source>
        <dbReference type="SAM" id="MobiDB-lite"/>
    </source>
</evidence>
<dbReference type="EMBL" id="JARJLG010000164">
    <property type="protein sequence ID" value="KAJ7733996.1"/>
    <property type="molecule type" value="Genomic_DNA"/>
</dbReference>